<protein>
    <submittedName>
        <fullName evidence="2">Uncharacterized protein</fullName>
    </submittedName>
</protein>
<evidence type="ECO:0000313" key="3">
    <source>
        <dbReference type="Proteomes" id="UP001150538"/>
    </source>
</evidence>
<accession>A0A9W8DMA1</accession>
<keyword evidence="3" id="KW-1185">Reference proteome</keyword>
<organism evidence="2 3">
    <name type="scientific">Mycoemilia scoparia</name>
    <dbReference type="NCBI Taxonomy" id="417184"/>
    <lineage>
        <taxon>Eukaryota</taxon>
        <taxon>Fungi</taxon>
        <taxon>Fungi incertae sedis</taxon>
        <taxon>Zoopagomycota</taxon>
        <taxon>Kickxellomycotina</taxon>
        <taxon>Kickxellomycetes</taxon>
        <taxon>Kickxellales</taxon>
        <taxon>Kickxellaceae</taxon>
        <taxon>Mycoemilia</taxon>
    </lineage>
</organism>
<sequence>MQVKRLKSPSNAAIPATIKQVEKLKEELRDSVSDQRRYEIWKEVYDTAESYSIKLSRPEPPQPRPQPQSAAAVSQASSILDQLLAMATSAGTPVAAQTITQIPTQAPSGTAPVTAAPQQPAVDIMALFDSLQSIGTFNNTNNTASNMMGGVQVSSTATAAPVPAPNAYGVYPATTASSAVTTAATIATATPPPPVVLSGGISGAPAIPIISSQPGGLVPPISLSRSDIKK</sequence>
<name>A0A9W8DMA1_9FUNG</name>
<dbReference type="Proteomes" id="UP001150538">
    <property type="component" value="Unassembled WGS sequence"/>
</dbReference>
<proteinExistence type="predicted"/>
<comment type="caution">
    <text evidence="2">The sequence shown here is derived from an EMBL/GenBank/DDBJ whole genome shotgun (WGS) entry which is preliminary data.</text>
</comment>
<gene>
    <name evidence="2" type="ORF">H4219_003861</name>
</gene>
<evidence type="ECO:0000256" key="1">
    <source>
        <dbReference type="SAM" id="MobiDB-lite"/>
    </source>
</evidence>
<dbReference type="EMBL" id="JANBPU010000108">
    <property type="protein sequence ID" value="KAJ1916293.1"/>
    <property type="molecule type" value="Genomic_DNA"/>
</dbReference>
<evidence type="ECO:0000313" key="2">
    <source>
        <dbReference type="EMBL" id="KAJ1916293.1"/>
    </source>
</evidence>
<feature type="region of interest" description="Disordered" evidence="1">
    <location>
        <begin position="52"/>
        <end position="71"/>
    </location>
</feature>
<reference evidence="2" key="1">
    <citation type="submission" date="2022-07" db="EMBL/GenBank/DDBJ databases">
        <title>Phylogenomic reconstructions and comparative analyses of Kickxellomycotina fungi.</title>
        <authorList>
            <person name="Reynolds N.K."/>
            <person name="Stajich J.E."/>
            <person name="Barry K."/>
            <person name="Grigoriev I.V."/>
            <person name="Crous P."/>
            <person name="Smith M.E."/>
        </authorList>
    </citation>
    <scope>NUCLEOTIDE SEQUENCE</scope>
    <source>
        <strain evidence="2">NBRC 100468</strain>
    </source>
</reference>
<dbReference type="AlphaFoldDB" id="A0A9W8DMA1"/>